<keyword evidence="4" id="KW-0067">ATP-binding</keyword>
<feature type="domain" description="UvrD-like helicase C-terminal" evidence="10">
    <location>
        <begin position="128"/>
        <end position="204"/>
    </location>
</feature>
<comment type="catalytic activity">
    <reaction evidence="6">
        <text>Couples ATP hydrolysis with the unwinding of duplex DNA by translocating in the 3'-5' direction.</text>
        <dbReference type="EC" id="5.6.2.4"/>
    </reaction>
</comment>
<evidence type="ECO:0000313" key="11">
    <source>
        <dbReference type="EMBL" id="SDW25481.1"/>
    </source>
</evidence>
<evidence type="ECO:0000256" key="4">
    <source>
        <dbReference type="ARBA" id="ARBA00022840"/>
    </source>
</evidence>
<evidence type="ECO:0000259" key="9">
    <source>
        <dbReference type="Pfam" id="PF00580"/>
    </source>
</evidence>
<dbReference type="AlphaFoldDB" id="A0A1H2S1I7"/>
<proteinExistence type="predicted"/>
<evidence type="ECO:0000256" key="8">
    <source>
        <dbReference type="ARBA" id="ARBA00048988"/>
    </source>
</evidence>
<keyword evidence="1" id="KW-0547">Nucleotide-binding</keyword>
<dbReference type="GO" id="GO:0003677">
    <property type="term" value="F:DNA binding"/>
    <property type="evidence" value="ECO:0007669"/>
    <property type="project" value="InterPro"/>
</dbReference>
<dbReference type="GO" id="GO:0016887">
    <property type="term" value="F:ATP hydrolysis activity"/>
    <property type="evidence" value="ECO:0007669"/>
    <property type="project" value="RHEA"/>
</dbReference>
<name>A0A1H2S1I7_9PSEU</name>
<evidence type="ECO:0000256" key="7">
    <source>
        <dbReference type="ARBA" id="ARBA00034808"/>
    </source>
</evidence>
<dbReference type="GO" id="GO:0000725">
    <property type="term" value="P:recombinational repair"/>
    <property type="evidence" value="ECO:0007669"/>
    <property type="project" value="TreeGrafter"/>
</dbReference>
<dbReference type="EC" id="5.6.2.4" evidence="7"/>
<evidence type="ECO:0000256" key="1">
    <source>
        <dbReference type="ARBA" id="ARBA00022741"/>
    </source>
</evidence>
<evidence type="ECO:0000256" key="5">
    <source>
        <dbReference type="ARBA" id="ARBA00023235"/>
    </source>
</evidence>
<dbReference type="STRING" id="418495.SAMN05216215_100277"/>
<keyword evidence="5" id="KW-0413">Isomerase</keyword>
<protein>
    <recommendedName>
        <fullName evidence="7">DNA 3'-5' helicase</fullName>
        <ecNumber evidence="7">5.6.2.4</ecNumber>
    </recommendedName>
</protein>
<sequence>MSANASVSLVRRPGRRGGEIAGIRVAEDPCEPVPDIRDQVWQCYRLGRFHERMPLGQFHVVVDEAQDLNPAHWRLLRGVVPVGPDDLFICEDAHQRIYGDRVALSRYRDKFARALREADIPAVVVEDGDASTRRDAIHVATMYRAKGVEYQRVAVVGADAGTVPLNFVLDQSAPEEQDDVRQRERCLFYVACTRPRDQLVVTWTGTPTPFLSFLSGAPATE</sequence>
<dbReference type="Gene3D" id="3.40.50.300">
    <property type="entry name" value="P-loop containing nucleotide triphosphate hydrolases"/>
    <property type="match status" value="1"/>
</dbReference>
<keyword evidence="12" id="KW-1185">Reference proteome</keyword>
<dbReference type="GO" id="GO:0043138">
    <property type="term" value="F:3'-5' DNA helicase activity"/>
    <property type="evidence" value="ECO:0007669"/>
    <property type="project" value="UniProtKB-EC"/>
</dbReference>
<accession>A0A1H2S1I7</accession>
<keyword evidence="2" id="KW-0378">Hydrolase</keyword>
<dbReference type="Pfam" id="PF13361">
    <property type="entry name" value="UvrD_C"/>
    <property type="match status" value="1"/>
</dbReference>
<dbReference type="GO" id="GO:0005524">
    <property type="term" value="F:ATP binding"/>
    <property type="evidence" value="ECO:0007669"/>
    <property type="project" value="UniProtKB-KW"/>
</dbReference>
<gene>
    <name evidence="11" type="ORF">SAMN05216215_100277</name>
</gene>
<dbReference type="Pfam" id="PF00580">
    <property type="entry name" value="UvrD-helicase"/>
    <property type="match status" value="1"/>
</dbReference>
<dbReference type="InterPro" id="IPR000212">
    <property type="entry name" value="DNA_helicase_UvrD/REP"/>
</dbReference>
<feature type="domain" description="UvrD-like helicase ATP-binding" evidence="9">
    <location>
        <begin position="59"/>
        <end position="105"/>
    </location>
</feature>
<evidence type="ECO:0000256" key="2">
    <source>
        <dbReference type="ARBA" id="ARBA00022801"/>
    </source>
</evidence>
<dbReference type="PANTHER" id="PTHR11070">
    <property type="entry name" value="UVRD / RECB / PCRA DNA HELICASE FAMILY MEMBER"/>
    <property type="match status" value="1"/>
</dbReference>
<evidence type="ECO:0000259" key="10">
    <source>
        <dbReference type="Pfam" id="PF13361"/>
    </source>
</evidence>
<evidence type="ECO:0000313" key="12">
    <source>
        <dbReference type="Proteomes" id="UP000199529"/>
    </source>
</evidence>
<reference evidence="12" key="1">
    <citation type="submission" date="2016-10" db="EMBL/GenBank/DDBJ databases">
        <authorList>
            <person name="Varghese N."/>
            <person name="Submissions S."/>
        </authorList>
    </citation>
    <scope>NUCLEOTIDE SEQUENCE [LARGE SCALE GENOMIC DNA]</scope>
    <source>
        <strain evidence="12">CGMCC 4.3530</strain>
    </source>
</reference>
<dbReference type="OrthoDB" id="3196525at2"/>
<dbReference type="InterPro" id="IPR014016">
    <property type="entry name" value="UvrD-like_ATP-bd"/>
</dbReference>
<comment type="catalytic activity">
    <reaction evidence="8">
        <text>ATP + H2O = ADP + phosphate + H(+)</text>
        <dbReference type="Rhea" id="RHEA:13065"/>
        <dbReference type="ChEBI" id="CHEBI:15377"/>
        <dbReference type="ChEBI" id="CHEBI:15378"/>
        <dbReference type="ChEBI" id="CHEBI:30616"/>
        <dbReference type="ChEBI" id="CHEBI:43474"/>
        <dbReference type="ChEBI" id="CHEBI:456216"/>
        <dbReference type="EC" id="5.6.2.4"/>
    </reaction>
</comment>
<dbReference type="InterPro" id="IPR014017">
    <property type="entry name" value="DNA_helicase_UvrD-like_C"/>
</dbReference>
<keyword evidence="3 11" id="KW-0347">Helicase</keyword>
<evidence type="ECO:0000256" key="3">
    <source>
        <dbReference type="ARBA" id="ARBA00022806"/>
    </source>
</evidence>
<organism evidence="11 12">
    <name type="scientific">Saccharopolyspora shandongensis</name>
    <dbReference type="NCBI Taxonomy" id="418495"/>
    <lineage>
        <taxon>Bacteria</taxon>
        <taxon>Bacillati</taxon>
        <taxon>Actinomycetota</taxon>
        <taxon>Actinomycetes</taxon>
        <taxon>Pseudonocardiales</taxon>
        <taxon>Pseudonocardiaceae</taxon>
        <taxon>Saccharopolyspora</taxon>
    </lineage>
</organism>
<evidence type="ECO:0000256" key="6">
    <source>
        <dbReference type="ARBA" id="ARBA00034617"/>
    </source>
</evidence>
<dbReference type="InterPro" id="IPR027417">
    <property type="entry name" value="P-loop_NTPase"/>
</dbReference>
<dbReference type="SUPFAM" id="SSF52540">
    <property type="entry name" value="P-loop containing nucleoside triphosphate hydrolases"/>
    <property type="match status" value="1"/>
</dbReference>
<dbReference type="PANTHER" id="PTHR11070:SF45">
    <property type="entry name" value="DNA 3'-5' HELICASE"/>
    <property type="match status" value="1"/>
</dbReference>
<dbReference type="RefSeq" id="WP_143060837.1">
    <property type="nucleotide sequence ID" value="NZ_FNOK01000002.1"/>
</dbReference>
<dbReference type="Proteomes" id="UP000199529">
    <property type="component" value="Unassembled WGS sequence"/>
</dbReference>
<dbReference type="EMBL" id="FNOK01000002">
    <property type="protein sequence ID" value="SDW25481.1"/>
    <property type="molecule type" value="Genomic_DNA"/>
</dbReference>
<dbReference type="GO" id="GO:0005829">
    <property type="term" value="C:cytosol"/>
    <property type="evidence" value="ECO:0007669"/>
    <property type="project" value="TreeGrafter"/>
</dbReference>